<comment type="caution">
    <text evidence="1">The sequence shown here is derived from an EMBL/GenBank/DDBJ whole genome shotgun (WGS) entry which is preliminary data.</text>
</comment>
<evidence type="ECO:0000313" key="2">
    <source>
        <dbReference type="Proteomes" id="UP001215280"/>
    </source>
</evidence>
<reference evidence="1" key="1">
    <citation type="submission" date="2023-03" db="EMBL/GenBank/DDBJ databases">
        <title>Massive genome expansion in bonnet fungi (Mycena s.s.) driven by repeated elements and novel gene families across ecological guilds.</title>
        <authorList>
            <consortium name="Lawrence Berkeley National Laboratory"/>
            <person name="Harder C.B."/>
            <person name="Miyauchi S."/>
            <person name="Viragh M."/>
            <person name="Kuo A."/>
            <person name="Thoen E."/>
            <person name="Andreopoulos B."/>
            <person name="Lu D."/>
            <person name="Skrede I."/>
            <person name="Drula E."/>
            <person name="Henrissat B."/>
            <person name="Morin E."/>
            <person name="Kohler A."/>
            <person name="Barry K."/>
            <person name="LaButti K."/>
            <person name="Morin E."/>
            <person name="Salamov A."/>
            <person name="Lipzen A."/>
            <person name="Mereny Z."/>
            <person name="Hegedus B."/>
            <person name="Baldrian P."/>
            <person name="Stursova M."/>
            <person name="Weitz H."/>
            <person name="Taylor A."/>
            <person name="Grigoriev I.V."/>
            <person name="Nagy L.G."/>
            <person name="Martin F."/>
            <person name="Kauserud H."/>
        </authorList>
    </citation>
    <scope>NUCLEOTIDE SEQUENCE</scope>
    <source>
        <strain evidence="1">CBHHK188m</strain>
    </source>
</reference>
<sequence length="258" mass="28756">MANIILSSRSGNDWTRNELHALNITVVPLDPIIFFGMATLPNPTVDPILFQDLARPAGAISKENRLFFRYLRDVSGLSTKSAVDDFAAFLLKLLDYDEPGRVVRQLHRPEISFLMSGRKVDATPDVVVMDEEDYILLLQGYKSDSGGHEAEPRLIAAAVAAHYENNRRRRALGLPVVPSKVFAGIVVTGTALTFYKIPISEDLLDAISRAQYPTAPTVVHKLVPPVPNLHKYLSEGMVSLDNRRIVFQCLEAFRQFVI</sequence>
<dbReference type="AlphaFoldDB" id="A0AAD7JPN0"/>
<evidence type="ECO:0000313" key="1">
    <source>
        <dbReference type="EMBL" id="KAJ7769118.1"/>
    </source>
</evidence>
<gene>
    <name evidence="1" type="ORF">DFH07DRAFT_290430</name>
</gene>
<proteinExistence type="predicted"/>
<dbReference type="Proteomes" id="UP001215280">
    <property type="component" value="Unassembled WGS sequence"/>
</dbReference>
<protein>
    <submittedName>
        <fullName evidence="1">Uncharacterized protein</fullName>
    </submittedName>
</protein>
<dbReference type="EMBL" id="JARJLG010000026">
    <property type="protein sequence ID" value="KAJ7769118.1"/>
    <property type="molecule type" value="Genomic_DNA"/>
</dbReference>
<organism evidence="1 2">
    <name type="scientific">Mycena maculata</name>
    <dbReference type="NCBI Taxonomy" id="230809"/>
    <lineage>
        <taxon>Eukaryota</taxon>
        <taxon>Fungi</taxon>
        <taxon>Dikarya</taxon>
        <taxon>Basidiomycota</taxon>
        <taxon>Agaricomycotina</taxon>
        <taxon>Agaricomycetes</taxon>
        <taxon>Agaricomycetidae</taxon>
        <taxon>Agaricales</taxon>
        <taxon>Marasmiineae</taxon>
        <taxon>Mycenaceae</taxon>
        <taxon>Mycena</taxon>
    </lineage>
</organism>
<keyword evidence="2" id="KW-1185">Reference proteome</keyword>
<name>A0AAD7JPN0_9AGAR</name>
<accession>A0AAD7JPN0</accession>